<evidence type="ECO:0000313" key="2">
    <source>
        <dbReference type="EMBL" id="NME66605.1"/>
    </source>
</evidence>
<protein>
    <submittedName>
        <fullName evidence="2">Uncharacterized protein</fullName>
    </submittedName>
</protein>
<sequence length="84" mass="9488">MQRITPKSKIELRAMLPNGALTEIATKSNLTFSRVQGFFASKYKTSEREEAQILKATAELLEEIEQERKEAYKALASVLINLSN</sequence>
<evidence type="ECO:0000256" key="1">
    <source>
        <dbReference type="SAM" id="Coils"/>
    </source>
</evidence>
<dbReference type="Proteomes" id="UP000576082">
    <property type="component" value="Unassembled WGS sequence"/>
</dbReference>
<reference evidence="2 3" key="1">
    <citation type="submission" date="2020-04" db="EMBL/GenBank/DDBJ databases">
        <title>Flammeovirga sp. SR4, a novel species isolated from seawater.</title>
        <authorList>
            <person name="Wang X."/>
        </authorList>
    </citation>
    <scope>NUCLEOTIDE SEQUENCE [LARGE SCALE GENOMIC DNA]</scope>
    <source>
        <strain evidence="2 3">ATCC 23126</strain>
    </source>
</reference>
<proteinExistence type="predicted"/>
<name>A0A7X9NZL8_9BACT</name>
<gene>
    <name evidence="2" type="ORF">HHU12_01390</name>
</gene>
<comment type="caution">
    <text evidence="2">The sequence shown here is derived from an EMBL/GenBank/DDBJ whole genome shotgun (WGS) entry which is preliminary data.</text>
</comment>
<dbReference type="RefSeq" id="WP_169654351.1">
    <property type="nucleotide sequence ID" value="NZ_JABANE010000002.1"/>
</dbReference>
<dbReference type="EMBL" id="JABANE010000002">
    <property type="protein sequence ID" value="NME66605.1"/>
    <property type="molecule type" value="Genomic_DNA"/>
</dbReference>
<dbReference type="AlphaFoldDB" id="A0A7X9NZL8"/>
<evidence type="ECO:0000313" key="3">
    <source>
        <dbReference type="Proteomes" id="UP000576082"/>
    </source>
</evidence>
<keyword evidence="1" id="KW-0175">Coiled coil</keyword>
<organism evidence="2 3">
    <name type="scientific">Flammeovirga aprica JL-4</name>
    <dbReference type="NCBI Taxonomy" id="694437"/>
    <lineage>
        <taxon>Bacteria</taxon>
        <taxon>Pseudomonadati</taxon>
        <taxon>Bacteroidota</taxon>
        <taxon>Cytophagia</taxon>
        <taxon>Cytophagales</taxon>
        <taxon>Flammeovirgaceae</taxon>
        <taxon>Flammeovirga</taxon>
    </lineage>
</organism>
<feature type="coiled-coil region" evidence="1">
    <location>
        <begin position="54"/>
        <end position="81"/>
    </location>
</feature>
<accession>A0A7X9NZL8</accession>
<keyword evidence="3" id="KW-1185">Reference proteome</keyword>